<sequence length="275" mass="32437">MVSKSNMAKHRKLCGKKKPPKTRKVINRESYARHKVKILNKRFEQRTFDRFRRLEVAREKLVKLRDMPLDVEPIKTREWHPEPSSSVVHGISQDPYLFAYSLKALKERCKKLYRVGPSMVEWPKFYKAVIRKEDIYDFKFETTRAFNELKTKMIADTDDPAQDVLDAMSDAEYDREMRRLRRLRHEKAEAQVTFAVLQDKLRTYRKRAEKHLASVALGAANFQARQEKAQQERNGEIAKLEKRIADFECKGPCTTFEEFTESEKKRRDCASSSAE</sequence>
<accession>A0A6A3RPR5</accession>
<keyword evidence="1" id="KW-0175">Coiled coil</keyword>
<evidence type="ECO:0000313" key="3">
    <source>
        <dbReference type="EMBL" id="KAE9101615.1"/>
    </source>
</evidence>
<proteinExistence type="predicted"/>
<name>A0A6A3RPR5_9STRA</name>
<gene>
    <name evidence="3" type="ORF">PF007_g15083</name>
</gene>
<comment type="caution">
    <text evidence="3">The sequence shown here is derived from an EMBL/GenBank/DDBJ whole genome shotgun (WGS) entry which is preliminary data.</text>
</comment>
<feature type="region of interest" description="Disordered" evidence="2">
    <location>
        <begin position="1"/>
        <end position="22"/>
    </location>
</feature>
<organism evidence="3 4">
    <name type="scientific">Phytophthora fragariae</name>
    <dbReference type="NCBI Taxonomy" id="53985"/>
    <lineage>
        <taxon>Eukaryota</taxon>
        <taxon>Sar</taxon>
        <taxon>Stramenopiles</taxon>
        <taxon>Oomycota</taxon>
        <taxon>Peronosporomycetes</taxon>
        <taxon>Peronosporales</taxon>
        <taxon>Peronosporaceae</taxon>
        <taxon>Phytophthora</taxon>
    </lineage>
</organism>
<evidence type="ECO:0000313" key="4">
    <source>
        <dbReference type="Proteomes" id="UP000441208"/>
    </source>
</evidence>
<dbReference type="Proteomes" id="UP000441208">
    <property type="component" value="Unassembled WGS sequence"/>
</dbReference>
<protein>
    <submittedName>
        <fullName evidence="3">Uncharacterized protein</fullName>
    </submittedName>
</protein>
<feature type="coiled-coil region" evidence="1">
    <location>
        <begin position="173"/>
        <end position="200"/>
    </location>
</feature>
<feature type="compositionally biased region" description="Basic residues" evidence="2">
    <location>
        <begin position="7"/>
        <end position="22"/>
    </location>
</feature>
<reference evidence="3 4" key="1">
    <citation type="submission" date="2018-08" db="EMBL/GenBank/DDBJ databases">
        <title>Genomic investigation of the strawberry pathogen Phytophthora fragariae indicates pathogenicity is determined by transcriptional variation in three key races.</title>
        <authorList>
            <person name="Adams T.M."/>
            <person name="Armitage A.D."/>
            <person name="Sobczyk M.K."/>
            <person name="Bates H.J."/>
            <person name="Dunwell J.M."/>
            <person name="Nellist C.F."/>
            <person name="Harrison R.J."/>
        </authorList>
    </citation>
    <scope>NUCLEOTIDE SEQUENCE [LARGE SCALE GENOMIC DNA]</scope>
    <source>
        <strain evidence="3 4">NOV-71</strain>
    </source>
</reference>
<evidence type="ECO:0000256" key="2">
    <source>
        <dbReference type="SAM" id="MobiDB-lite"/>
    </source>
</evidence>
<dbReference type="AlphaFoldDB" id="A0A6A3RPR5"/>
<evidence type="ECO:0000256" key="1">
    <source>
        <dbReference type="SAM" id="Coils"/>
    </source>
</evidence>
<dbReference type="EMBL" id="QXFZ01000907">
    <property type="protein sequence ID" value="KAE9101615.1"/>
    <property type="molecule type" value="Genomic_DNA"/>
</dbReference>